<dbReference type="Proteomes" id="UP000287239">
    <property type="component" value="Unassembled WGS sequence"/>
</dbReference>
<dbReference type="Pfam" id="PF05521">
    <property type="entry name" value="Phage_HCP"/>
    <property type="match status" value="1"/>
</dbReference>
<dbReference type="GeneID" id="98566774"/>
<proteinExistence type="predicted"/>
<evidence type="ECO:0000313" key="1">
    <source>
        <dbReference type="EMBL" id="RST97749.1"/>
    </source>
</evidence>
<gene>
    <name evidence="1" type="ORF">CBF35_00210</name>
</gene>
<accession>A0A429ZVD8</accession>
<dbReference type="OrthoDB" id="2200096at2"/>
<dbReference type="InterPro" id="IPR038666">
    <property type="entry name" value="SSP1_head-tail_sf"/>
</dbReference>
<sequence>MALINNVSELNERIDILEIKPSGGFEPGEDEPIILHSCWAMIKTSMIKDIYVNNGTAYEGTTTFVIRSGQPIIITNKLKIRWKQQDYNIVTYNPDTSRKEFDVIIGKEYK</sequence>
<name>A0A429ZVD8_9ENTE</name>
<dbReference type="RefSeq" id="WP_126777902.1">
    <property type="nucleotide sequence ID" value="NZ_NGJU01000001.1"/>
</dbReference>
<dbReference type="Gene3D" id="2.40.10.270">
    <property type="entry name" value="Bacteriophage SPP1 head-tail adaptor protein"/>
    <property type="match status" value="1"/>
</dbReference>
<evidence type="ECO:0000313" key="2">
    <source>
        <dbReference type="Proteomes" id="UP000287239"/>
    </source>
</evidence>
<dbReference type="EMBL" id="NGJU01000001">
    <property type="protein sequence ID" value="RST97749.1"/>
    <property type="molecule type" value="Genomic_DNA"/>
</dbReference>
<protein>
    <recommendedName>
        <fullName evidence="3">Head-tail adaptor protein</fullName>
    </recommendedName>
</protein>
<organism evidence="1 2">
    <name type="scientific">Vagococcus salmoninarum</name>
    <dbReference type="NCBI Taxonomy" id="2739"/>
    <lineage>
        <taxon>Bacteria</taxon>
        <taxon>Bacillati</taxon>
        <taxon>Bacillota</taxon>
        <taxon>Bacilli</taxon>
        <taxon>Lactobacillales</taxon>
        <taxon>Enterococcaceae</taxon>
        <taxon>Vagococcus</taxon>
    </lineage>
</organism>
<keyword evidence="2" id="KW-1185">Reference proteome</keyword>
<reference evidence="1 2" key="1">
    <citation type="submission" date="2017-05" db="EMBL/GenBank/DDBJ databases">
        <title>Vagococcus spp. assemblies.</title>
        <authorList>
            <person name="Gulvik C.A."/>
        </authorList>
    </citation>
    <scope>NUCLEOTIDE SEQUENCE [LARGE SCALE GENOMIC DNA]</scope>
    <source>
        <strain evidence="1 2">NCFB 2777</strain>
    </source>
</reference>
<evidence type="ECO:0008006" key="3">
    <source>
        <dbReference type="Google" id="ProtNLM"/>
    </source>
</evidence>
<dbReference type="InterPro" id="IPR008767">
    <property type="entry name" value="Phage_SPP1_head-tail_adaptor"/>
</dbReference>
<dbReference type="AlphaFoldDB" id="A0A429ZVD8"/>
<comment type="caution">
    <text evidence="1">The sequence shown here is derived from an EMBL/GenBank/DDBJ whole genome shotgun (WGS) entry which is preliminary data.</text>
</comment>